<dbReference type="Pfam" id="PF09684">
    <property type="entry name" value="Tail_P2_I"/>
    <property type="match status" value="1"/>
</dbReference>
<evidence type="ECO:0000313" key="1">
    <source>
        <dbReference type="EMBL" id="VEJ45334.1"/>
    </source>
</evidence>
<dbReference type="STRING" id="1094497.BVwin_07400"/>
<dbReference type="OrthoDB" id="7875566at2"/>
<organism evidence="1 2">
    <name type="scientific">Bartonella vinsonii</name>
    <name type="common">Rochalimaea vinsonii</name>
    <dbReference type="NCBI Taxonomy" id="33047"/>
    <lineage>
        <taxon>Bacteria</taxon>
        <taxon>Pseudomonadati</taxon>
        <taxon>Pseudomonadota</taxon>
        <taxon>Alphaproteobacteria</taxon>
        <taxon>Hyphomicrobiales</taxon>
        <taxon>Bartonellaceae</taxon>
        <taxon>Bartonella</taxon>
    </lineage>
</organism>
<reference evidence="1 2" key="1">
    <citation type="submission" date="2018-12" db="EMBL/GenBank/DDBJ databases">
        <authorList>
            <consortium name="Pathogen Informatics"/>
        </authorList>
    </citation>
    <scope>NUCLEOTIDE SEQUENCE [LARGE SCALE GENOMIC DNA]</scope>
    <source>
        <strain evidence="1 2">NCTC12905</strain>
    </source>
</reference>
<dbReference type="InterPro" id="IPR006521">
    <property type="entry name" value="Tail_protein_I"/>
</dbReference>
<name>A0A3S4YZ73_BARVI</name>
<gene>
    <name evidence="1" type="ORF">NCTC12905_00983</name>
</gene>
<evidence type="ECO:0000313" key="2">
    <source>
        <dbReference type="Proteomes" id="UP000274201"/>
    </source>
</evidence>
<dbReference type="RefSeq" id="WP_126604033.1">
    <property type="nucleotide sequence ID" value="NZ_LR134529.1"/>
</dbReference>
<proteinExistence type="predicted"/>
<evidence type="ECO:0008006" key="3">
    <source>
        <dbReference type="Google" id="ProtNLM"/>
    </source>
</evidence>
<protein>
    <recommendedName>
        <fullName evidence="3">Phage protein</fullName>
    </recommendedName>
</protein>
<accession>A0A3S4YZ73</accession>
<dbReference type="EMBL" id="LR134529">
    <property type="protein sequence ID" value="VEJ45334.1"/>
    <property type="molecule type" value="Genomic_DNA"/>
</dbReference>
<dbReference type="AlphaFoldDB" id="A0A3S4YZ73"/>
<sequence length="376" mass="42727">MLSSLLPPNSSLFERCLAEAMAFDPQVKSTLEEIPRAKFITRPPSWLPYLIDEYGLQELSPYFSNPYTLLDQGLKWQNIRGSLAAIELGLEWLQITGRFTPAWTGRAWWNSFQLYFDQLPERTQLEAIEAITDLSKSLRSDFRRGVNGYDVQAVECNMSRLDDSMLEYESGVCITAGGTLFSFGRTTESTHLLSKEEGRLIGNWIDDGDEELSFDQIDYPWDMANFPWCSVKKHQRDILMAEWFHGRTLYLVLRDSQDGVIGYRRCYAVAPVEQALEGVYSHAGGRFQPSPMGTALFLAARTDFGDVDGKQAAFVSILVHASPKQDVPLDIPLDIPWGKLWLEPDELKGGVEILKTPVNIPLRADVREQFKILLRF</sequence>
<dbReference type="Proteomes" id="UP000274201">
    <property type="component" value="Chromosome"/>
</dbReference>